<feature type="transmembrane region" description="Helical" evidence="9">
    <location>
        <begin position="188"/>
        <end position="211"/>
    </location>
</feature>
<evidence type="ECO:0000259" key="10">
    <source>
        <dbReference type="PROSITE" id="PS50109"/>
    </source>
</evidence>
<dbReference type="PRINTS" id="PR00344">
    <property type="entry name" value="BCTRLSENSOR"/>
</dbReference>
<dbReference type="CDD" id="cd00130">
    <property type="entry name" value="PAS"/>
    <property type="match status" value="1"/>
</dbReference>
<evidence type="ECO:0000256" key="2">
    <source>
        <dbReference type="ARBA" id="ARBA00012438"/>
    </source>
</evidence>
<dbReference type="PANTHER" id="PTHR43065">
    <property type="entry name" value="SENSOR HISTIDINE KINASE"/>
    <property type="match status" value="1"/>
</dbReference>
<dbReference type="Pfam" id="PF02518">
    <property type="entry name" value="HATPase_c"/>
    <property type="match status" value="1"/>
</dbReference>
<evidence type="ECO:0000313" key="12">
    <source>
        <dbReference type="EMBL" id="MCY1078050.1"/>
    </source>
</evidence>
<feature type="domain" description="PAC" evidence="11">
    <location>
        <begin position="303"/>
        <end position="358"/>
    </location>
</feature>
<keyword evidence="8" id="KW-0175">Coiled coil</keyword>
<dbReference type="SUPFAM" id="SSF55874">
    <property type="entry name" value="ATPase domain of HSP90 chaperone/DNA topoisomerase II/histidine kinase"/>
    <property type="match status" value="1"/>
</dbReference>
<feature type="transmembrane region" description="Helical" evidence="9">
    <location>
        <begin position="114"/>
        <end position="136"/>
    </location>
</feature>
<evidence type="ECO:0000259" key="11">
    <source>
        <dbReference type="PROSITE" id="PS50113"/>
    </source>
</evidence>
<organism evidence="12 13">
    <name type="scientific">Archangium lansingense</name>
    <dbReference type="NCBI Taxonomy" id="2995310"/>
    <lineage>
        <taxon>Bacteria</taxon>
        <taxon>Pseudomonadati</taxon>
        <taxon>Myxococcota</taxon>
        <taxon>Myxococcia</taxon>
        <taxon>Myxococcales</taxon>
        <taxon>Cystobacterineae</taxon>
        <taxon>Archangiaceae</taxon>
        <taxon>Archangium</taxon>
    </lineage>
</organism>
<evidence type="ECO:0000313" key="13">
    <source>
        <dbReference type="Proteomes" id="UP001207654"/>
    </source>
</evidence>
<evidence type="ECO:0000256" key="3">
    <source>
        <dbReference type="ARBA" id="ARBA00022679"/>
    </source>
</evidence>
<keyword evidence="9" id="KW-0472">Membrane</keyword>
<dbReference type="Proteomes" id="UP001207654">
    <property type="component" value="Unassembled WGS sequence"/>
</dbReference>
<dbReference type="InterPro" id="IPR000700">
    <property type="entry name" value="PAS-assoc_C"/>
</dbReference>
<dbReference type="InterPro" id="IPR003594">
    <property type="entry name" value="HATPase_dom"/>
</dbReference>
<dbReference type="InterPro" id="IPR013656">
    <property type="entry name" value="PAS_4"/>
</dbReference>
<dbReference type="Gene3D" id="3.30.565.10">
    <property type="entry name" value="Histidine kinase-like ATPase, C-terminal domain"/>
    <property type="match status" value="1"/>
</dbReference>
<keyword evidence="9" id="KW-0812">Transmembrane</keyword>
<keyword evidence="5" id="KW-0418">Kinase</keyword>
<dbReference type="PROSITE" id="PS50109">
    <property type="entry name" value="HIS_KIN"/>
    <property type="match status" value="1"/>
</dbReference>
<comment type="catalytic activity">
    <reaction evidence="1">
        <text>ATP + protein L-histidine = ADP + protein N-phospho-L-histidine.</text>
        <dbReference type="EC" id="2.7.13.3"/>
    </reaction>
</comment>
<dbReference type="Gene3D" id="3.30.450.20">
    <property type="entry name" value="PAS domain"/>
    <property type="match status" value="1"/>
</dbReference>
<dbReference type="GO" id="GO:0005524">
    <property type="term" value="F:ATP binding"/>
    <property type="evidence" value="ECO:0007669"/>
    <property type="project" value="UniProtKB-KW"/>
</dbReference>
<keyword evidence="3" id="KW-0808">Transferase</keyword>
<keyword evidence="4" id="KW-0547">Nucleotide-binding</keyword>
<evidence type="ECO:0000256" key="7">
    <source>
        <dbReference type="ARBA" id="ARBA00023012"/>
    </source>
</evidence>
<dbReference type="SUPFAM" id="SSF55785">
    <property type="entry name" value="PYP-like sensor domain (PAS domain)"/>
    <property type="match status" value="1"/>
</dbReference>
<dbReference type="SMART" id="SM00387">
    <property type="entry name" value="HATPase_c"/>
    <property type="match status" value="1"/>
</dbReference>
<evidence type="ECO:0000256" key="5">
    <source>
        <dbReference type="ARBA" id="ARBA00022777"/>
    </source>
</evidence>
<dbReference type="PROSITE" id="PS50113">
    <property type="entry name" value="PAC"/>
    <property type="match status" value="1"/>
</dbReference>
<protein>
    <recommendedName>
        <fullName evidence="2">histidine kinase</fullName>
        <ecNumber evidence="2">2.7.13.3</ecNumber>
    </recommendedName>
</protein>
<keyword evidence="6 12" id="KW-0067">ATP-binding</keyword>
<evidence type="ECO:0000256" key="4">
    <source>
        <dbReference type="ARBA" id="ARBA00022741"/>
    </source>
</evidence>
<dbReference type="EC" id="2.7.13.3" evidence="2"/>
<dbReference type="InterPro" id="IPR005467">
    <property type="entry name" value="His_kinase_dom"/>
</dbReference>
<proteinExistence type="predicted"/>
<evidence type="ECO:0000256" key="8">
    <source>
        <dbReference type="SAM" id="Coils"/>
    </source>
</evidence>
<comment type="caution">
    <text evidence="12">The sequence shown here is derived from an EMBL/GenBank/DDBJ whole genome shotgun (WGS) entry which is preliminary data.</text>
</comment>
<feature type="domain" description="Histidine kinase" evidence="10">
    <location>
        <begin position="378"/>
        <end position="636"/>
    </location>
</feature>
<gene>
    <name evidence="12" type="ORF">OV287_26605</name>
</gene>
<dbReference type="Pfam" id="PF08448">
    <property type="entry name" value="PAS_4"/>
    <property type="match status" value="1"/>
</dbReference>
<dbReference type="EMBL" id="JAPNKA010000001">
    <property type="protein sequence ID" value="MCY1078050.1"/>
    <property type="molecule type" value="Genomic_DNA"/>
</dbReference>
<evidence type="ECO:0000256" key="9">
    <source>
        <dbReference type="SAM" id="Phobius"/>
    </source>
</evidence>
<feature type="transmembrane region" description="Helical" evidence="9">
    <location>
        <begin position="83"/>
        <end position="102"/>
    </location>
</feature>
<dbReference type="InterPro" id="IPR004358">
    <property type="entry name" value="Sig_transdc_His_kin-like_C"/>
</dbReference>
<reference evidence="12 13" key="1">
    <citation type="submission" date="2022-11" db="EMBL/GenBank/DDBJ databases">
        <title>Minimal conservation of predation-associated metabolite biosynthetic gene clusters underscores biosynthetic potential of Myxococcota including descriptions for ten novel species: Archangium lansinium sp. nov., Myxococcus landrumus sp. nov., Nannocystis bai.</title>
        <authorList>
            <person name="Ahearne A."/>
            <person name="Stevens C."/>
            <person name="Phillips K."/>
        </authorList>
    </citation>
    <scope>NUCLEOTIDE SEQUENCE [LARGE SCALE GENOMIC DNA]</scope>
    <source>
        <strain evidence="12 13">MIWBW</strain>
    </source>
</reference>
<keyword evidence="9" id="KW-1133">Transmembrane helix</keyword>
<keyword evidence="7" id="KW-0902">Two-component regulatory system</keyword>
<evidence type="ECO:0000256" key="6">
    <source>
        <dbReference type="ARBA" id="ARBA00022840"/>
    </source>
</evidence>
<sequence>MSSTSTIKAGQPVPEPVRSHGLGRWNQKLGGWILTRLDVFLSESLRRAAPEDVIRCRLLVCIALGLMLIDTVLLLALPISPQPWMHGTIGLFSFSMNMAALVMLRRRTSHELSALIICSTIAASFVFNCITSTRAFSASHAASMLLPAMSVYLMGARLGFILTVPVALFVGLIHPIHFSARATEPLHLGNLWIVDLLAALCMMCIWAVSWLHTAARNQAHAAREQALRTLKESERKLQSLIENTEDQVCSLDAEGRLIVANSALLRAYREHYGKEPQPGEPLLIHAPAHHQEGWQRCVEKAFSGQRVRIEDTQVRGGRMQILDISFNPVFGEDGRPLGLTLFGRDITERKEAEIKLGEMHRSLLDVSRHAGMAEVATGLLHNVGNTLNSVNVSANLVTERIRSLRVGGLVRSAELLREHSSDLSTFLATDPRGRQLPAYLIALADQLSEEQQALLTEQQTLTEGLEHVKSIVSMQQEHARFAGMVELMSVTRLIDDALRLQSVSFSRHGIEVRREYADVPPILLDRHKLLQIILNLLSNAQHALIDSGQENKRITIRVEPAPDDRLRIQIADNGPGIPPEHQARIFSQGFTTKKGGHGFGLHISALSAIEMAGSLTCESDGAGKGATFTIELPMQTEDHRI</sequence>
<dbReference type="InterPro" id="IPR000014">
    <property type="entry name" value="PAS"/>
</dbReference>
<feature type="transmembrane region" description="Helical" evidence="9">
    <location>
        <begin position="56"/>
        <end position="77"/>
    </location>
</feature>
<dbReference type="InterPro" id="IPR036890">
    <property type="entry name" value="HATPase_C_sf"/>
</dbReference>
<dbReference type="RefSeq" id="WP_267536846.1">
    <property type="nucleotide sequence ID" value="NZ_JAPNKA010000001.1"/>
</dbReference>
<keyword evidence="13" id="KW-1185">Reference proteome</keyword>
<dbReference type="NCBIfam" id="TIGR00229">
    <property type="entry name" value="sensory_box"/>
    <property type="match status" value="1"/>
</dbReference>
<dbReference type="PANTHER" id="PTHR43065:SF46">
    <property type="entry name" value="C4-DICARBOXYLATE TRANSPORT SENSOR PROTEIN DCTB"/>
    <property type="match status" value="1"/>
</dbReference>
<dbReference type="InterPro" id="IPR035965">
    <property type="entry name" value="PAS-like_dom_sf"/>
</dbReference>
<name>A0ABT4A8R7_9BACT</name>
<feature type="transmembrane region" description="Helical" evidence="9">
    <location>
        <begin position="156"/>
        <end position="176"/>
    </location>
</feature>
<accession>A0ABT4A8R7</accession>
<evidence type="ECO:0000256" key="1">
    <source>
        <dbReference type="ARBA" id="ARBA00000085"/>
    </source>
</evidence>
<feature type="coiled-coil region" evidence="8">
    <location>
        <begin position="216"/>
        <end position="247"/>
    </location>
</feature>